<accession>A0ABT7K6V7</accession>
<feature type="domain" description="Acyl-CoA dehydrogenase C-terminal" evidence="4">
    <location>
        <begin position="272"/>
        <end position="404"/>
    </location>
</feature>
<evidence type="ECO:0000256" key="2">
    <source>
        <dbReference type="SAM" id="MobiDB-lite"/>
    </source>
</evidence>
<protein>
    <submittedName>
        <fullName evidence="5">Acyl-CoA dehydrogenase family protein</fullName>
    </submittedName>
</protein>
<dbReference type="InterPro" id="IPR046373">
    <property type="entry name" value="Acyl-CoA_Oxase/DH_mid-dom_sf"/>
</dbReference>
<sequence>MQKLTDQIDAIRRTNGTAHMAGASGQCRSRDTESGTSAVGRMLDAIHDLAPAVLASAAEIEAERRMPSDLIEKLRSIGVYRMFAPRSRGGFELDLLSGMEVISALARLDGSVGWTAMIGSASAIVSPRLPRQTYDLMYRDKSDVIISGVYSPAGTAERVPGGWRVNGRWPFASGCQDADWMMGLCVMSEGGKALCGPAGDAGRPLVRCVALPASAWQIEDTWHASGLRGTGSHHIVLENALAPEANFFDFPEGATCEPGPLYQSWRHLQSVLLGAVCVGIAEGALWDLAELVHNGRQQLQAPAPMRESEMAQGELGRIEADVRAARAAMQVQADSHWRHAVADTLNGQALYAQGIQTGIWTATICACAAQACFTLAGGAAVYESSPLQRRLRDLQAAAQHAMVQQRHYAEAGRSLLQRVGTNTESGQAAMCAGKATAGRPRGHADATATTSSRSARSNHETADPLASVLNV</sequence>
<dbReference type="EMBL" id="JARFYM010000039">
    <property type="protein sequence ID" value="MDL2403133.1"/>
    <property type="molecule type" value="Genomic_DNA"/>
</dbReference>
<dbReference type="PANTHER" id="PTHR43884:SF12">
    <property type="entry name" value="ISOVALERYL-COA DEHYDROGENASE, MITOCHONDRIAL-RELATED"/>
    <property type="match status" value="1"/>
</dbReference>
<dbReference type="SUPFAM" id="SSF47203">
    <property type="entry name" value="Acyl-CoA dehydrogenase C-terminal domain-like"/>
    <property type="match status" value="1"/>
</dbReference>
<proteinExistence type="predicted"/>
<dbReference type="InterPro" id="IPR013107">
    <property type="entry name" value="Acyl-CoA_DH_C"/>
</dbReference>
<feature type="region of interest" description="Disordered" evidence="2">
    <location>
        <begin position="15"/>
        <end position="34"/>
    </location>
</feature>
<gene>
    <name evidence="5" type="ORF">PY649_30030</name>
</gene>
<feature type="region of interest" description="Disordered" evidence="2">
    <location>
        <begin position="427"/>
        <end position="471"/>
    </location>
</feature>
<evidence type="ECO:0000313" key="6">
    <source>
        <dbReference type="Proteomes" id="UP001172645"/>
    </source>
</evidence>
<evidence type="ECO:0000313" key="5">
    <source>
        <dbReference type="EMBL" id="MDL2403133.1"/>
    </source>
</evidence>
<dbReference type="Gene3D" id="1.20.140.10">
    <property type="entry name" value="Butyryl-CoA Dehydrogenase, subunit A, domain 3"/>
    <property type="match status" value="1"/>
</dbReference>
<dbReference type="SUPFAM" id="SSF56645">
    <property type="entry name" value="Acyl-CoA dehydrogenase NM domain-like"/>
    <property type="match status" value="1"/>
</dbReference>
<dbReference type="Pfam" id="PF08028">
    <property type="entry name" value="Acyl-CoA_dh_2"/>
    <property type="match status" value="1"/>
</dbReference>
<dbReference type="PANTHER" id="PTHR43884">
    <property type="entry name" value="ACYL-COA DEHYDROGENASE"/>
    <property type="match status" value="1"/>
</dbReference>
<reference evidence="5" key="1">
    <citation type="submission" date="2023-06" db="EMBL/GenBank/DDBJ databases">
        <title>Phylogenetic Diversity of Rhizobium strains.</title>
        <authorList>
            <person name="Moura F.T."/>
            <person name="Helene L.C.F."/>
            <person name="Hungria M."/>
        </authorList>
    </citation>
    <scope>NUCLEOTIDE SEQUENCE</scope>
    <source>
        <strain evidence="5">CCGE526</strain>
    </source>
</reference>
<dbReference type="Pfam" id="PF02771">
    <property type="entry name" value="Acyl-CoA_dh_N"/>
    <property type="match status" value="1"/>
</dbReference>
<keyword evidence="6" id="KW-1185">Reference proteome</keyword>
<feature type="compositionally biased region" description="Low complexity" evidence="2">
    <location>
        <begin position="446"/>
        <end position="455"/>
    </location>
</feature>
<feature type="domain" description="Acyl-CoA dehydrogenase/oxidase N-terminal" evidence="3">
    <location>
        <begin position="43"/>
        <end position="121"/>
    </location>
</feature>
<dbReference type="Proteomes" id="UP001172645">
    <property type="component" value="Unassembled WGS sequence"/>
</dbReference>
<comment type="caution">
    <text evidence="5">The sequence shown here is derived from an EMBL/GenBank/DDBJ whole genome shotgun (WGS) entry which is preliminary data.</text>
</comment>
<dbReference type="Gene3D" id="1.10.540.10">
    <property type="entry name" value="Acyl-CoA dehydrogenase/oxidase, N-terminal domain"/>
    <property type="match status" value="1"/>
</dbReference>
<evidence type="ECO:0000259" key="3">
    <source>
        <dbReference type="Pfam" id="PF02771"/>
    </source>
</evidence>
<dbReference type="InterPro" id="IPR037069">
    <property type="entry name" value="AcylCoA_DH/ox_N_sf"/>
</dbReference>
<dbReference type="InterPro" id="IPR009100">
    <property type="entry name" value="AcylCoA_DH/oxidase_NM_dom_sf"/>
</dbReference>
<name>A0ABT7K6V7_9HYPH</name>
<evidence type="ECO:0000256" key="1">
    <source>
        <dbReference type="ARBA" id="ARBA00023002"/>
    </source>
</evidence>
<dbReference type="Gene3D" id="2.40.110.10">
    <property type="entry name" value="Butyryl-CoA Dehydrogenase, subunit A, domain 2"/>
    <property type="match status" value="1"/>
</dbReference>
<keyword evidence="1" id="KW-0560">Oxidoreductase</keyword>
<evidence type="ECO:0000259" key="4">
    <source>
        <dbReference type="Pfam" id="PF08028"/>
    </source>
</evidence>
<dbReference type="RefSeq" id="WP_285872549.1">
    <property type="nucleotide sequence ID" value="NZ_JARFYM010000039.1"/>
</dbReference>
<dbReference type="InterPro" id="IPR036250">
    <property type="entry name" value="AcylCo_DH-like_C"/>
</dbReference>
<dbReference type="InterPro" id="IPR013786">
    <property type="entry name" value="AcylCoA_DH/ox_N"/>
</dbReference>
<organism evidence="5 6">
    <name type="scientific">Rhizobium mayense</name>
    <dbReference type="NCBI Taxonomy" id="1312184"/>
    <lineage>
        <taxon>Bacteria</taxon>
        <taxon>Pseudomonadati</taxon>
        <taxon>Pseudomonadota</taxon>
        <taxon>Alphaproteobacteria</taxon>
        <taxon>Hyphomicrobiales</taxon>
        <taxon>Rhizobiaceae</taxon>
        <taxon>Rhizobium/Agrobacterium group</taxon>
        <taxon>Rhizobium</taxon>
    </lineage>
</organism>